<gene>
    <name evidence="1" type="primary">orf78</name>
</gene>
<dbReference type="EMBL" id="MN696169">
    <property type="protein sequence ID" value="QGY99952.1"/>
    <property type="molecule type" value="Genomic_DNA"/>
</dbReference>
<dbReference type="EMBL" id="MN696167">
    <property type="protein sequence ID" value="QGY99667.1"/>
    <property type="molecule type" value="Genomic_DNA"/>
</dbReference>
<accession>A0A097P0R2</accession>
<reference evidence="1" key="1">
    <citation type="journal article" date="2014" name="Proc. Natl. Acad. Sci. U.S.A.">
        <title>Baculovirus resistance in codling moth is virus isolate-dependent and the consequence of a mutation in viral gene pe38.</title>
        <authorList>
            <person name="Gebhardt M.M."/>
            <person name="Eberle K.E."/>
            <person name="Radtke P."/>
            <person name="Jehle J.A."/>
        </authorList>
    </citation>
    <scope>NUCLEOTIDE SEQUENCE</scope>
    <source>
        <strain evidence="3">CpGV-I12</strain>
        <strain evidence="2">CpGV-M</strain>
        <strain evidence="1">CpGV-S</strain>
    </source>
</reference>
<evidence type="ECO:0000313" key="2">
    <source>
        <dbReference type="EMBL" id="AIU37003.1"/>
    </source>
</evidence>
<evidence type="ECO:0000313" key="7">
    <source>
        <dbReference type="EMBL" id="QGY99667.1"/>
    </source>
</evidence>
<evidence type="ECO:0000313" key="6">
    <source>
        <dbReference type="EMBL" id="QGY99525.1"/>
    </source>
</evidence>
<evidence type="ECO:0000313" key="10">
    <source>
        <dbReference type="EMBL" id="QGZ00093.1"/>
    </source>
</evidence>
<organismHost>
    <name type="scientific">Cydia pomonella</name>
    <name type="common">Codling moth</name>
    <dbReference type="NCBI Taxonomy" id="82600"/>
</organismHost>
<reference evidence="5" key="2">
    <citation type="journal article" date="2019" name="Virology">
        <title>Single nucleotide polymorphism (SNP) frequencies and distribution reveal complex genetic composition of seven novel natural isolates of Cydia pomonella granulovirus.</title>
        <authorList>
            <person name="Fan J."/>
            <person name="Wennmann J.T."/>
            <person name="Wang D."/>
            <person name="Jehle J.A."/>
        </authorList>
    </citation>
    <scope>NUCLEOTIDE SEQUENCE</scope>
    <source>
        <strain evidence="5">CpGV-ALE</strain>
        <strain evidence="6">CpGV-JQ</strain>
        <strain evidence="7">CpGV-KS1</strain>
        <strain evidence="8">CpGV-KS2</strain>
        <strain evidence="9">CpGV-WW</strain>
        <strain evidence="11">CpGV-ZY</strain>
        <strain evidence="10">CpGV-ZY2</strain>
    </source>
</reference>
<sequence>MIDFNKILYIITLCIITPFNFTQHTSYKTPVYTLVATTKASSYPPRYLPPHTHPLRIYNTHRTPYLHHYCTGTAY</sequence>
<dbReference type="GeneID" id="921452"/>
<name>A0A097P0R2_GVCP</name>
<dbReference type="EMBL" id="MN696171">
    <property type="protein sequence ID" value="QGZ00234.1"/>
    <property type="molecule type" value="Genomic_DNA"/>
</dbReference>
<dbReference type="RefSeq" id="NP_148862.1">
    <property type="nucleotide sequence ID" value="NC_002816.1"/>
</dbReference>
<proteinExistence type="predicted"/>
<evidence type="ECO:0000313" key="9">
    <source>
        <dbReference type="EMBL" id="QGY99952.1"/>
    </source>
</evidence>
<protein>
    <submittedName>
        <fullName evidence="1">ORF78</fullName>
    </submittedName>
</protein>
<dbReference type="EMBL" id="MN696165">
    <property type="protein sequence ID" value="QGY99383.1"/>
    <property type="molecule type" value="Genomic_DNA"/>
</dbReference>
<evidence type="ECO:0000313" key="3">
    <source>
        <dbReference type="EMBL" id="AIU37145.1"/>
    </source>
</evidence>
<dbReference type="EMBL" id="MN696170">
    <property type="protein sequence ID" value="QGZ00093.1"/>
    <property type="molecule type" value="Genomic_DNA"/>
</dbReference>
<reference evidence="4" key="3">
    <citation type="journal article" date="2019" name="Viruses">
        <title>Genome Analysis of A Novel South African Cydia pomonella granulovirus (CpGV-SA) with Resistance-Breaking Potential.</title>
        <authorList>
            <person name="Motsoeneng B."/>
            <person name="Jukes M.D."/>
            <person name="Knox C.M."/>
            <person name="Hill M.P."/>
            <person name="Moore S.D."/>
        </authorList>
    </citation>
    <scope>NUCLEOTIDE SEQUENCE</scope>
    <source>
        <strain evidence="4">CpGV-SA</strain>
    </source>
</reference>
<dbReference type="EMBL" id="KM217573">
    <property type="protein sequence ID" value="AIU36724.1"/>
    <property type="molecule type" value="Genomic_DNA"/>
</dbReference>
<evidence type="ECO:0000313" key="5">
    <source>
        <dbReference type="EMBL" id="QGY99383.1"/>
    </source>
</evidence>
<dbReference type="KEGG" id="vg:921452"/>
<organism evidence="1">
    <name type="scientific">Cydia pomonella granulosis virus</name>
    <name type="common">CpGV</name>
    <name type="synonym">Cydia pomonella granulovirus</name>
    <dbReference type="NCBI Taxonomy" id="28289"/>
    <lineage>
        <taxon>Viruses</taxon>
        <taxon>Viruses incertae sedis</taxon>
        <taxon>Naldaviricetes</taxon>
        <taxon>Lefavirales</taxon>
        <taxon>Baculoviridae</taxon>
        <taxon>Betabaculovirus</taxon>
        <taxon>Betabaculovirus cypomonellae</taxon>
    </lineage>
</organism>
<dbReference type="EMBL" id="MN696166">
    <property type="protein sequence ID" value="QGY99525.1"/>
    <property type="molecule type" value="Genomic_DNA"/>
</dbReference>
<dbReference type="EMBL" id="KM217576">
    <property type="protein sequence ID" value="AIU37145.1"/>
    <property type="molecule type" value="Genomic_DNA"/>
</dbReference>
<evidence type="ECO:0000313" key="1">
    <source>
        <dbReference type="EMBL" id="AIU36724.1"/>
    </source>
</evidence>
<evidence type="ECO:0000313" key="11">
    <source>
        <dbReference type="EMBL" id="QGZ00234.1"/>
    </source>
</evidence>
<evidence type="ECO:0000313" key="4">
    <source>
        <dbReference type="EMBL" id="QDW81137.1"/>
    </source>
</evidence>
<evidence type="ECO:0000313" key="8">
    <source>
        <dbReference type="EMBL" id="QGY99809.1"/>
    </source>
</evidence>
<dbReference type="EMBL" id="KM217575">
    <property type="protein sequence ID" value="AIU37003.1"/>
    <property type="molecule type" value="Genomic_DNA"/>
</dbReference>
<dbReference type="EMBL" id="MN075941">
    <property type="protein sequence ID" value="QDW81137.1"/>
    <property type="molecule type" value="Genomic_DNA"/>
</dbReference>
<dbReference type="EMBL" id="MN696168">
    <property type="protein sequence ID" value="QGY99809.1"/>
    <property type="molecule type" value="Genomic_DNA"/>
</dbReference>